<keyword evidence="1" id="KW-0805">Transcription regulation</keyword>
<dbReference type="AlphaFoldDB" id="A0A6H2ELX7"/>
<evidence type="ECO:0000256" key="1">
    <source>
        <dbReference type="ARBA" id="ARBA00023015"/>
    </source>
</evidence>
<dbReference type="EMBL" id="CP050804">
    <property type="protein sequence ID" value="QJC22071.1"/>
    <property type="molecule type" value="Genomic_DNA"/>
</dbReference>
<keyword evidence="2" id="KW-0238">DNA-binding</keyword>
<name>A0A6H2ELX7_9ACTO</name>
<dbReference type="InterPro" id="IPR036388">
    <property type="entry name" value="WH-like_DNA-bd_sf"/>
</dbReference>
<keyword evidence="6" id="KW-1185">Reference proteome</keyword>
<evidence type="ECO:0000256" key="2">
    <source>
        <dbReference type="ARBA" id="ARBA00023125"/>
    </source>
</evidence>
<sequence length="125" mass="13550">MSVELTIDSSLSIPAHEQLTNQITGAILSGKLSPGSQLPTVRALARDLGIAPGTVMRTYASLSEAGLITTARSKGTIVNGRKTNDDELANHLIQLTQRYLADLRAFGFTEQDGIKELTRLREDKE</sequence>
<evidence type="ECO:0000313" key="5">
    <source>
        <dbReference type="EMBL" id="QJC22071.1"/>
    </source>
</evidence>
<dbReference type="InterPro" id="IPR000524">
    <property type="entry name" value="Tscrpt_reg_HTH_GntR"/>
</dbReference>
<dbReference type="Pfam" id="PF00392">
    <property type="entry name" value="GntR"/>
    <property type="match status" value="1"/>
</dbReference>
<dbReference type="Gene3D" id="1.10.10.10">
    <property type="entry name" value="Winged helix-like DNA-binding domain superfamily/Winged helix DNA-binding domain"/>
    <property type="match status" value="1"/>
</dbReference>
<feature type="domain" description="HTH gntR-type" evidence="4">
    <location>
        <begin position="13"/>
        <end position="81"/>
    </location>
</feature>
<accession>A0A6H2ELX7</accession>
<dbReference type="PROSITE" id="PS50949">
    <property type="entry name" value="HTH_GNTR"/>
    <property type="match status" value="1"/>
</dbReference>
<organism evidence="5 6">
    <name type="scientific">Arcanobacterium buesumense</name>
    <dbReference type="NCBI Taxonomy" id="2722751"/>
    <lineage>
        <taxon>Bacteria</taxon>
        <taxon>Bacillati</taxon>
        <taxon>Actinomycetota</taxon>
        <taxon>Actinomycetes</taxon>
        <taxon>Actinomycetales</taxon>
        <taxon>Actinomycetaceae</taxon>
        <taxon>Arcanobacterium</taxon>
    </lineage>
</organism>
<dbReference type="InterPro" id="IPR036390">
    <property type="entry name" value="WH_DNA-bd_sf"/>
</dbReference>
<dbReference type="KEGG" id="arca:HC352_05840"/>
<dbReference type="GO" id="GO:0003677">
    <property type="term" value="F:DNA binding"/>
    <property type="evidence" value="ECO:0007669"/>
    <property type="project" value="UniProtKB-KW"/>
</dbReference>
<dbReference type="PANTHER" id="PTHR38445:SF9">
    <property type="entry name" value="HTH-TYPE TRANSCRIPTIONAL REPRESSOR YTRA"/>
    <property type="match status" value="1"/>
</dbReference>
<dbReference type="GO" id="GO:0003700">
    <property type="term" value="F:DNA-binding transcription factor activity"/>
    <property type="evidence" value="ECO:0007669"/>
    <property type="project" value="InterPro"/>
</dbReference>
<dbReference type="Proteomes" id="UP000502298">
    <property type="component" value="Chromosome"/>
</dbReference>
<evidence type="ECO:0000259" key="4">
    <source>
        <dbReference type="PROSITE" id="PS50949"/>
    </source>
</evidence>
<dbReference type="CDD" id="cd07377">
    <property type="entry name" value="WHTH_GntR"/>
    <property type="match status" value="1"/>
</dbReference>
<evidence type="ECO:0000313" key="6">
    <source>
        <dbReference type="Proteomes" id="UP000502298"/>
    </source>
</evidence>
<dbReference type="SMART" id="SM00345">
    <property type="entry name" value="HTH_GNTR"/>
    <property type="match status" value="1"/>
</dbReference>
<evidence type="ECO:0000256" key="3">
    <source>
        <dbReference type="ARBA" id="ARBA00023163"/>
    </source>
</evidence>
<dbReference type="PANTHER" id="PTHR38445">
    <property type="entry name" value="HTH-TYPE TRANSCRIPTIONAL REPRESSOR YTRA"/>
    <property type="match status" value="1"/>
</dbReference>
<protein>
    <submittedName>
        <fullName evidence="5">GntR family transcriptional regulator</fullName>
    </submittedName>
</protein>
<dbReference type="SUPFAM" id="SSF46785">
    <property type="entry name" value="Winged helix' DNA-binding domain"/>
    <property type="match status" value="1"/>
</dbReference>
<dbReference type="RefSeq" id="WP_168918005.1">
    <property type="nucleotide sequence ID" value="NZ_CP050804.1"/>
</dbReference>
<reference evidence="5 6" key="1">
    <citation type="submission" date="2020-03" db="EMBL/GenBank/DDBJ databases">
        <title>Complete genome of Arcanobacterium buesumensis sp. nov. strain 2701.</title>
        <authorList>
            <person name="Borowiak M."/>
            <person name="Alssahen M."/>
            <person name="Laemmler C."/>
            <person name="Malorny B."/>
            <person name="Hassan A."/>
            <person name="Prenger-Berninghoff E."/>
            <person name="Ploetz M."/>
            <person name="Abdulmawjood A."/>
        </authorList>
    </citation>
    <scope>NUCLEOTIDE SEQUENCE [LARGE SCALE GENOMIC DNA]</scope>
    <source>
        <strain evidence="5 6">2701</strain>
    </source>
</reference>
<gene>
    <name evidence="5" type="ORF">HC352_05840</name>
</gene>
<keyword evidence="3" id="KW-0804">Transcription</keyword>
<proteinExistence type="predicted"/>